<dbReference type="EMBL" id="CALSDN010000001">
    <property type="protein sequence ID" value="CAH6719053.1"/>
    <property type="molecule type" value="Genomic_DNA"/>
</dbReference>
<reference evidence="1" key="1">
    <citation type="submission" date="2022-06" db="EMBL/GenBank/DDBJ databases">
        <authorList>
            <person name="Legras J.-L."/>
            <person name="Devillers H."/>
            <person name="Grondin C."/>
        </authorList>
    </citation>
    <scope>NUCLEOTIDE SEQUENCE</scope>
    <source>
        <strain evidence="1">CLIB 1444</strain>
    </source>
</reference>
<keyword evidence="1" id="KW-0418">Kinase</keyword>
<evidence type="ECO:0000313" key="1">
    <source>
        <dbReference type="EMBL" id="CAH6719053.1"/>
    </source>
</evidence>
<dbReference type="Proteomes" id="UP001152531">
    <property type="component" value="Unassembled WGS sequence"/>
</dbReference>
<name>A0ACA9Y3V5_9ASCO</name>
<organism evidence="1 2">
    <name type="scientific">[Candida] jaroonii</name>
    <dbReference type="NCBI Taxonomy" id="467808"/>
    <lineage>
        <taxon>Eukaryota</taxon>
        <taxon>Fungi</taxon>
        <taxon>Dikarya</taxon>
        <taxon>Ascomycota</taxon>
        <taxon>Saccharomycotina</taxon>
        <taxon>Pichiomycetes</taxon>
        <taxon>Debaryomycetaceae</taxon>
        <taxon>Yamadazyma</taxon>
    </lineage>
</organism>
<accession>A0ACA9Y3V5</accession>
<proteinExistence type="predicted"/>
<protein>
    <submittedName>
        <fullName evidence="1">Dephospho-CoA kinase Cab5p</fullName>
    </submittedName>
</protein>
<comment type="caution">
    <text evidence="1">The sequence shown here is derived from an EMBL/GenBank/DDBJ whole genome shotgun (WGS) entry which is preliminary data.</text>
</comment>
<keyword evidence="2" id="KW-1185">Reference proteome</keyword>
<keyword evidence="1" id="KW-0808">Transferase</keyword>
<gene>
    <name evidence="1" type="ORF">CLIB1444_01S20384</name>
</gene>
<evidence type="ECO:0000313" key="2">
    <source>
        <dbReference type="Proteomes" id="UP001152531"/>
    </source>
</evidence>
<sequence length="242" mass="27341">MLVVGLTGGIATGKSTVSKSLKEKHGLTIVDADLIAREVVYPGKSAYNKIIDTFGHEIPDLVKDDKSLNREALGKHVFGDKENLGKLNRIVHPAVKQEIAWQIIKAYFTFKHLVILDVPLLYESGLYMICGKTVTVTCDKDIQIKRLLARNPELTPEDADKRIDSQMSDDERCYRSDYIISNNHGLGELEQNIIHIIREVSPNMIFTVLDWFPPFGILSGFLTLTVRYLVERFKGTCPPKRQ</sequence>